<evidence type="ECO:0000313" key="3">
    <source>
        <dbReference type="Proteomes" id="UP000199032"/>
    </source>
</evidence>
<dbReference type="Proteomes" id="UP000199032">
    <property type="component" value="Unassembled WGS sequence"/>
</dbReference>
<accession>A0A0S4LQK1</accession>
<dbReference type="PROSITE" id="PS51257">
    <property type="entry name" value="PROKAR_LIPOPROTEIN"/>
    <property type="match status" value="1"/>
</dbReference>
<protein>
    <recommendedName>
        <fullName evidence="4">DUF1353 domain-containing protein</fullName>
    </recommendedName>
</protein>
<sequence>MRTVCILLGSLLLAAVSCAPSVTVASGKFSGSVKAEFHEDGRKMTLLDNFEYVDPIDRRWVAPKGHVIDGASIPRFAWTLIGGPFEGKYRDSSVIHDVGCDKRWASWQVVHEVFYMGMLTSGVEDWRAKVMYAAVYHFGSRWDKVVRISGIPAVQTPVARQRALEGEEPGSTAEILSVDPPVNLPLGASTSTFTIRVSPPPQNMAQEQFEALRREIEEAAFAGKPTRTLESIRSVAK</sequence>
<keyword evidence="1" id="KW-0732">Signal</keyword>
<proteinExistence type="predicted"/>
<reference evidence="2 3" key="1">
    <citation type="submission" date="2015-10" db="EMBL/GenBank/DDBJ databases">
        <authorList>
            <person name="Gilbert D.G."/>
        </authorList>
    </citation>
    <scope>NUCLEOTIDE SEQUENCE [LARGE SCALE GENOMIC DNA]</scope>
    <source>
        <strain evidence="2">COMA1</strain>
    </source>
</reference>
<dbReference type="InterPro" id="IPR010767">
    <property type="entry name" value="Phage_CGC-2007_Cje0229"/>
</dbReference>
<gene>
    <name evidence="2" type="ORF">COMA1_60183</name>
</gene>
<dbReference type="Pfam" id="PF07087">
    <property type="entry name" value="DUF1353"/>
    <property type="match status" value="1"/>
</dbReference>
<organism evidence="2 3">
    <name type="scientific">Candidatus Nitrospira nitrosa</name>
    <dbReference type="NCBI Taxonomy" id="1742972"/>
    <lineage>
        <taxon>Bacteria</taxon>
        <taxon>Pseudomonadati</taxon>
        <taxon>Nitrospirota</taxon>
        <taxon>Nitrospiria</taxon>
        <taxon>Nitrospirales</taxon>
        <taxon>Nitrospiraceae</taxon>
        <taxon>Nitrospira</taxon>
    </lineage>
</organism>
<keyword evidence="3" id="KW-1185">Reference proteome</keyword>
<dbReference type="STRING" id="1742972.COMA1_60183"/>
<dbReference type="EMBL" id="CZQA01000012">
    <property type="protein sequence ID" value="CUS38973.1"/>
    <property type="molecule type" value="Genomic_DNA"/>
</dbReference>
<dbReference type="AlphaFoldDB" id="A0A0S4LQK1"/>
<evidence type="ECO:0008006" key="4">
    <source>
        <dbReference type="Google" id="ProtNLM"/>
    </source>
</evidence>
<feature type="chain" id="PRO_5006624229" description="DUF1353 domain-containing protein" evidence="1">
    <location>
        <begin position="26"/>
        <end position="237"/>
    </location>
</feature>
<name>A0A0S4LQK1_9BACT</name>
<evidence type="ECO:0000313" key="2">
    <source>
        <dbReference type="EMBL" id="CUS38973.1"/>
    </source>
</evidence>
<feature type="signal peptide" evidence="1">
    <location>
        <begin position="1"/>
        <end position="25"/>
    </location>
</feature>
<evidence type="ECO:0000256" key="1">
    <source>
        <dbReference type="SAM" id="SignalP"/>
    </source>
</evidence>